<reference evidence="6 7" key="1">
    <citation type="submission" date="2018-02" db="EMBL/GenBank/DDBJ databases">
        <title>The genomes of Aspergillus section Nigri reveals drivers in fungal speciation.</title>
        <authorList>
            <consortium name="DOE Joint Genome Institute"/>
            <person name="Vesth T.C."/>
            <person name="Nybo J."/>
            <person name="Theobald S."/>
            <person name="Brandl J."/>
            <person name="Frisvad J.C."/>
            <person name="Nielsen K.F."/>
            <person name="Lyhne E.K."/>
            <person name="Kogle M.E."/>
            <person name="Kuo A."/>
            <person name="Riley R."/>
            <person name="Clum A."/>
            <person name="Nolan M."/>
            <person name="Lipzen A."/>
            <person name="Salamov A."/>
            <person name="Henrissat B."/>
            <person name="Wiebenga A."/>
            <person name="De vries R.P."/>
            <person name="Grigoriev I.V."/>
            <person name="Mortensen U.H."/>
            <person name="Andersen M.R."/>
            <person name="Baker S.E."/>
        </authorList>
    </citation>
    <scope>NUCLEOTIDE SEQUENCE [LARGE SCALE GENOMIC DNA]</scope>
    <source>
        <strain evidence="6 7">CBS 112811</strain>
    </source>
</reference>
<evidence type="ECO:0000313" key="7">
    <source>
        <dbReference type="Proteomes" id="UP000249526"/>
    </source>
</evidence>
<keyword evidence="3" id="KW-0963">Cytoplasm</keyword>
<evidence type="ECO:0000256" key="2">
    <source>
        <dbReference type="ARBA" id="ARBA00004496"/>
    </source>
</evidence>
<dbReference type="GO" id="GO:0005634">
    <property type="term" value="C:nucleus"/>
    <property type="evidence" value="ECO:0007669"/>
    <property type="project" value="UniProtKB-SubCell"/>
</dbReference>
<organism evidence="6 7">
    <name type="scientific">Aspergillus piperis CBS 112811</name>
    <dbReference type="NCBI Taxonomy" id="1448313"/>
    <lineage>
        <taxon>Eukaryota</taxon>
        <taxon>Fungi</taxon>
        <taxon>Dikarya</taxon>
        <taxon>Ascomycota</taxon>
        <taxon>Pezizomycotina</taxon>
        <taxon>Eurotiomycetes</taxon>
        <taxon>Eurotiomycetidae</taxon>
        <taxon>Eurotiales</taxon>
        <taxon>Aspergillaceae</taxon>
        <taxon>Aspergillus</taxon>
        <taxon>Aspergillus subgen. Circumdati</taxon>
    </lineage>
</organism>
<dbReference type="Proteomes" id="UP000249526">
    <property type="component" value="Unassembled WGS sequence"/>
</dbReference>
<dbReference type="InterPro" id="IPR029404">
    <property type="entry name" value="CDIN1"/>
</dbReference>
<proteinExistence type="predicted"/>
<dbReference type="PANTHER" id="PTHR31661">
    <property type="entry name" value="SIMILAR TO CDNA SEQUENCE BC052040"/>
    <property type="match status" value="1"/>
</dbReference>
<dbReference type="PANTHER" id="PTHR31661:SF1">
    <property type="entry name" value="CDAN1-INTERACTING NUCLEASE 1"/>
    <property type="match status" value="1"/>
</dbReference>
<accession>A0A8G1R2X8</accession>
<evidence type="ECO:0000256" key="3">
    <source>
        <dbReference type="ARBA" id="ARBA00022490"/>
    </source>
</evidence>
<comment type="subcellular location">
    <subcellularLocation>
        <location evidence="2">Cytoplasm</location>
    </subcellularLocation>
    <subcellularLocation>
        <location evidence="1">Nucleus</location>
    </subcellularLocation>
</comment>
<dbReference type="GO" id="GO:0005737">
    <property type="term" value="C:cytoplasm"/>
    <property type="evidence" value="ECO:0007669"/>
    <property type="project" value="UniProtKB-SubCell"/>
</dbReference>
<keyword evidence="4" id="KW-0539">Nucleus</keyword>
<protein>
    <recommendedName>
        <fullName evidence="5">CDAN1-interacting nuclease 1</fullName>
    </recommendedName>
</protein>
<dbReference type="Pfam" id="PF14811">
    <property type="entry name" value="TPD"/>
    <property type="match status" value="1"/>
</dbReference>
<evidence type="ECO:0000313" key="6">
    <source>
        <dbReference type="EMBL" id="RAH55915.1"/>
    </source>
</evidence>
<evidence type="ECO:0000256" key="4">
    <source>
        <dbReference type="ARBA" id="ARBA00023242"/>
    </source>
</evidence>
<dbReference type="RefSeq" id="XP_025513837.1">
    <property type="nucleotide sequence ID" value="XM_025663633.1"/>
</dbReference>
<evidence type="ECO:0000256" key="5">
    <source>
        <dbReference type="ARBA" id="ARBA00023480"/>
    </source>
</evidence>
<dbReference type="EMBL" id="KZ825067">
    <property type="protein sequence ID" value="RAH55915.1"/>
    <property type="molecule type" value="Genomic_DNA"/>
</dbReference>
<sequence length="212" mass="24088">MAVTIPITSYVGVPREEVTPVFRTACYLRFRKPDVDMLLQHVDTWLDHTVVSALIEAALRLLPPANTPEGKIEAAQRMQKKAKEAETAEASFVDRVRSFGHHILTESEQKKLQLRPTPNIRFSEPIMIDGCLCYWLEYKNFFGFRSNPFIASKTIKQLKKYASCLGPGAVVYKLGFKTGHIVDTRIHLFREAEALRFLERTAIDSTLGSGFR</sequence>
<name>A0A8G1R2X8_9EURO</name>
<dbReference type="AlphaFoldDB" id="A0A8G1R2X8"/>
<gene>
    <name evidence="6" type="ORF">BO85DRAFT_489905</name>
</gene>
<evidence type="ECO:0000256" key="1">
    <source>
        <dbReference type="ARBA" id="ARBA00004123"/>
    </source>
</evidence>
<dbReference type="GeneID" id="37167035"/>
<keyword evidence="7" id="KW-1185">Reference proteome</keyword>